<protein>
    <submittedName>
        <fullName evidence="2">Uncharacterized protein</fullName>
    </submittedName>
</protein>
<sequence length="85" mass="8613">MKNMQPLEVTPMLGSAPSSPTSLKTKLSGKGGSSTARPSGPVTKTPSGREGSSGGGGGGVASWRHPARALAETMRKTIASCMKRD</sequence>
<feature type="compositionally biased region" description="Polar residues" evidence="1">
    <location>
        <begin position="33"/>
        <end position="46"/>
    </location>
</feature>
<feature type="region of interest" description="Disordered" evidence="1">
    <location>
        <begin position="1"/>
        <end position="85"/>
    </location>
</feature>
<feature type="compositionally biased region" description="Polar residues" evidence="1">
    <location>
        <begin position="16"/>
        <end position="25"/>
    </location>
</feature>
<name>A0A075GBX0_9EURY</name>
<reference evidence="2" key="1">
    <citation type="journal article" date="2014" name="Genome Biol. Evol.">
        <title>Pangenome evidence for extensive interdomain horizontal transfer affecting lineage core and shell genes in uncultured planktonic thaumarchaeota and euryarchaeota.</title>
        <authorList>
            <person name="Deschamps P."/>
            <person name="Zivanovic Y."/>
            <person name="Moreira D."/>
            <person name="Rodriguez-Valera F."/>
            <person name="Lopez-Garcia P."/>
        </authorList>
    </citation>
    <scope>NUCLEOTIDE SEQUENCE</scope>
</reference>
<accession>A0A075GBX0</accession>
<evidence type="ECO:0000313" key="2">
    <source>
        <dbReference type="EMBL" id="AIE99466.1"/>
    </source>
</evidence>
<feature type="compositionally biased region" description="Gly residues" evidence="1">
    <location>
        <begin position="51"/>
        <end position="60"/>
    </location>
</feature>
<evidence type="ECO:0000256" key="1">
    <source>
        <dbReference type="SAM" id="MobiDB-lite"/>
    </source>
</evidence>
<proteinExistence type="predicted"/>
<dbReference type="EMBL" id="KF900564">
    <property type="protein sequence ID" value="AIE99466.1"/>
    <property type="molecule type" value="Genomic_DNA"/>
</dbReference>
<organism evidence="2">
    <name type="scientific">uncultured marine group II/III euryarchaeote KM3_110_C01</name>
    <dbReference type="NCBI Taxonomy" id="1457851"/>
    <lineage>
        <taxon>Archaea</taxon>
        <taxon>Methanobacteriati</taxon>
        <taxon>Methanobacteriota</taxon>
        <taxon>environmental samples</taxon>
    </lineage>
</organism>
<dbReference type="AlphaFoldDB" id="A0A075GBX0"/>